<evidence type="ECO:0000313" key="3">
    <source>
        <dbReference type="Proteomes" id="UP000054047"/>
    </source>
</evidence>
<feature type="compositionally biased region" description="Basic and acidic residues" evidence="1">
    <location>
        <begin position="17"/>
        <end position="27"/>
    </location>
</feature>
<sequence length="85" mass="8872">GGGSEKENTPGGNQSFGERRGGFEAERGGGFGGSRGGTRGSGRGGRGFDRDPPRDGQRDRDSRDGFRGRGGYGGGNMRDSRSFEV</sequence>
<reference evidence="2 3" key="1">
    <citation type="submission" date="2013-12" db="EMBL/GenBank/DDBJ databases">
        <title>Draft genome of the parsitic nematode Ancylostoma duodenale.</title>
        <authorList>
            <person name="Mitreva M."/>
        </authorList>
    </citation>
    <scope>NUCLEOTIDE SEQUENCE [LARGE SCALE GENOMIC DNA]</scope>
    <source>
        <strain evidence="2 3">Zhejiang</strain>
    </source>
</reference>
<organism evidence="2 3">
    <name type="scientific">Ancylostoma duodenale</name>
    <dbReference type="NCBI Taxonomy" id="51022"/>
    <lineage>
        <taxon>Eukaryota</taxon>
        <taxon>Metazoa</taxon>
        <taxon>Ecdysozoa</taxon>
        <taxon>Nematoda</taxon>
        <taxon>Chromadorea</taxon>
        <taxon>Rhabditida</taxon>
        <taxon>Rhabditina</taxon>
        <taxon>Rhabditomorpha</taxon>
        <taxon>Strongyloidea</taxon>
        <taxon>Ancylostomatidae</taxon>
        <taxon>Ancylostomatinae</taxon>
        <taxon>Ancylostoma</taxon>
    </lineage>
</organism>
<feature type="region of interest" description="Disordered" evidence="1">
    <location>
        <begin position="1"/>
        <end position="85"/>
    </location>
</feature>
<gene>
    <name evidence="2" type="ORF">ANCDUO_26941</name>
</gene>
<dbReference type="EMBL" id="KN789519">
    <property type="protein sequence ID" value="KIH43062.1"/>
    <property type="molecule type" value="Genomic_DNA"/>
</dbReference>
<name>A0A0C2C0B3_9BILA</name>
<feature type="compositionally biased region" description="Gly residues" evidence="1">
    <location>
        <begin position="28"/>
        <end position="45"/>
    </location>
</feature>
<dbReference type="AlphaFoldDB" id="A0A0C2C0B3"/>
<feature type="compositionally biased region" description="Basic and acidic residues" evidence="1">
    <location>
        <begin position="46"/>
        <end position="67"/>
    </location>
</feature>
<accession>A0A0C2C0B3</accession>
<feature type="non-terminal residue" evidence="2">
    <location>
        <position position="1"/>
    </location>
</feature>
<evidence type="ECO:0000313" key="2">
    <source>
        <dbReference type="EMBL" id="KIH43062.1"/>
    </source>
</evidence>
<feature type="non-terminal residue" evidence="2">
    <location>
        <position position="85"/>
    </location>
</feature>
<evidence type="ECO:0000256" key="1">
    <source>
        <dbReference type="SAM" id="MobiDB-lite"/>
    </source>
</evidence>
<proteinExistence type="predicted"/>
<keyword evidence="3" id="KW-1185">Reference proteome</keyword>
<protein>
    <submittedName>
        <fullName evidence="2">Uncharacterized protein</fullName>
    </submittedName>
</protein>
<dbReference type="Proteomes" id="UP000054047">
    <property type="component" value="Unassembled WGS sequence"/>
</dbReference>